<dbReference type="RefSeq" id="WP_377395487.1">
    <property type="nucleotide sequence ID" value="NZ_JBHUEQ010000003.1"/>
</dbReference>
<proteinExistence type="predicted"/>
<dbReference type="Proteomes" id="UP001597322">
    <property type="component" value="Unassembled WGS sequence"/>
</dbReference>
<reference evidence="3" key="1">
    <citation type="journal article" date="2019" name="Int. J. Syst. Evol. Microbiol.">
        <title>The Global Catalogue of Microorganisms (GCM) 10K type strain sequencing project: providing services to taxonomists for standard genome sequencing and annotation.</title>
        <authorList>
            <consortium name="The Broad Institute Genomics Platform"/>
            <consortium name="The Broad Institute Genome Sequencing Center for Infectious Disease"/>
            <person name="Wu L."/>
            <person name="Ma J."/>
        </authorList>
    </citation>
    <scope>NUCLEOTIDE SEQUENCE [LARGE SCALE GENOMIC DNA]</scope>
    <source>
        <strain evidence="3">CG52</strain>
    </source>
</reference>
<gene>
    <name evidence="2" type="ORF">ACFSE1_01445</name>
</gene>
<sequence length="232" mass="25059">MELDILKRINQAREKRQAIVVLTHLASGLTEIVEEGEAVAGELASSVETAFRSGRSGLCQTETGEVFLNVHLPPPRIVAIGAVHITQVLARLAPMLSFDLTIVDPRTAFATPERFAGVDLIADWPEDVLAKTPLDAHTALAAVTHDPKIDDAALAQALRRNCFYVGALGSRKTHAKRVERLRHMGLAEEEIGRIKAPIGLDIGASTPEEIALAIMAEIVQSFRLRALPGRSA</sequence>
<evidence type="ECO:0000313" key="3">
    <source>
        <dbReference type="Proteomes" id="UP001597322"/>
    </source>
</evidence>
<comment type="caution">
    <text evidence="2">The sequence shown here is derived from an EMBL/GenBank/DDBJ whole genome shotgun (WGS) entry which is preliminary data.</text>
</comment>
<dbReference type="PANTHER" id="PTHR30388">
    <property type="entry name" value="ALDEHYDE OXIDOREDUCTASE MOLYBDENUM COFACTOR ASSEMBLY PROTEIN"/>
    <property type="match status" value="1"/>
</dbReference>
<protein>
    <submittedName>
        <fullName evidence="2">XdhC family protein</fullName>
    </submittedName>
</protein>
<dbReference type="InterPro" id="IPR027051">
    <property type="entry name" value="XdhC_Rossmann_dom"/>
</dbReference>
<organism evidence="2 3">
    <name type="scientific">Rhizobium helianthi</name>
    <dbReference type="NCBI Taxonomy" id="1132695"/>
    <lineage>
        <taxon>Bacteria</taxon>
        <taxon>Pseudomonadati</taxon>
        <taxon>Pseudomonadota</taxon>
        <taxon>Alphaproteobacteria</taxon>
        <taxon>Hyphomicrobiales</taxon>
        <taxon>Rhizobiaceae</taxon>
        <taxon>Rhizobium/Agrobacterium group</taxon>
        <taxon>Rhizobium</taxon>
    </lineage>
</organism>
<accession>A0ABW4LYY6</accession>
<evidence type="ECO:0000313" key="2">
    <source>
        <dbReference type="EMBL" id="MFD1744114.1"/>
    </source>
</evidence>
<name>A0ABW4LYY6_9HYPH</name>
<dbReference type="EMBL" id="JBHUEQ010000003">
    <property type="protein sequence ID" value="MFD1744114.1"/>
    <property type="molecule type" value="Genomic_DNA"/>
</dbReference>
<dbReference type="PANTHER" id="PTHR30388:SF4">
    <property type="entry name" value="MOLYBDENUM COFACTOR INSERTION CHAPERONE PAOD"/>
    <property type="match status" value="1"/>
</dbReference>
<keyword evidence="3" id="KW-1185">Reference proteome</keyword>
<dbReference type="Pfam" id="PF13478">
    <property type="entry name" value="XdhC_C"/>
    <property type="match status" value="1"/>
</dbReference>
<dbReference type="Gene3D" id="3.40.50.720">
    <property type="entry name" value="NAD(P)-binding Rossmann-like Domain"/>
    <property type="match status" value="1"/>
</dbReference>
<feature type="domain" description="XdhC Rossmann" evidence="1">
    <location>
        <begin position="78"/>
        <end position="218"/>
    </location>
</feature>
<evidence type="ECO:0000259" key="1">
    <source>
        <dbReference type="Pfam" id="PF13478"/>
    </source>
</evidence>
<dbReference type="InterPro" id="IPR052698">
    <property type="entry name" value="MoCofactor_Util/Proc"/>
</dbReference>